<dbReference type="EMBL" id="AWEZ01000044">
    <property type="protein sequence ID" value="ERL08475.1"/>
    <property type="molecule type" value="Genomic_DNA"/>
</dbReference>
<dbReference type="Proteomes" id="UP000016638">
    <property type="component" value="Unassembled WGS sequence"/>
</dbReference>
<dbReference type="PATRIC" id="fig|1125712.3.peg.1105"/>
<dbReference type="AlphaFoldDB" id="U2TPW1"/>
<organism evidence="1 2">
    <name type="scientific">Olsenella profusa F0195</name>
    <dbReference type="NCBI Taxonomy" id="1125712"/>
    <lineage>
        <taxon>Bacteria</taxon>
        <taxon>Bacillati</taxon>
        <taxon>Actinomycetota</taxon>
        <taxon>Coriobacteriia</taxon>
        <taxon>Coriobacteriales</taxon>
        <taxon>Atopobiaceae</taxon>
        <taxon>Olsenella</taxon>
    </lineage>
</organism>
<dbReference type="STRING" id="1125712.HMPREF1316_1988"/>
<comment type="caution">
    <text evidence="1">The sequence shown here is derived from an EMBL/GenBank/DDBJ whole genome shotgun (WGS) entry which is preliminary data.</text>
</comment>
<dbReference type="eggNOG" id="COG0553">
    <property type="taxonomic scope" value="Bacteria"/>
</dbReference>
<keyword evidence="2" id="KW-1185">Reference proteome</keyword>
<name>U2TPW1_9ACTN</name>
<evidence type="ECO:0000313" key="2">
    <source>
        <dbReference type="Proteomes" id="UP000016638"/>
    </source>
</evidence>
<gene>
    <name evidence="1" type="ORF">HMPREF1316_1988</name>
</gene>
<dbReference type="InterPro" id="IPR027417">
    <property type="entry name" value="P-loop_NTPase"/>
</dbReference>
<sequence>MYKVIAHDTIEERILALQEAKSGLANQVVGEGGGLSLASLRREDLIELLGE</sequence>
<evidence type="ECO:0000313" key="1">
    <source>
        <dbReference type="EMBL" id="ERL08475.1"/>
    </source>
</evidence>
<dbReference type="Gene3D" id="3.40.50.300">
    <property type="entry name" value="P-loop containing nucleotide triphosphate hydrolases"/>
    <property type="match status" value="1"/>
</dbReference>
<protein>
    <submittedName>
        <fullName evidence="1">Uncharacterized protein</fullName>
    </submittedName>
</protein>
<accession>U2TPW1</accession>
<reference evidence="1 2" key="1">
    <citation type="submission" date="2013-08" db="EMBL/GenBank/DDBJ databases">
        <authorList>
            <person name="Durkin A.S."/>
            <person name="Haft D.R."/>
            <person name="McCorrison J."/>
            <person name="Torralba M."/>
            <person name="Gillis M."/>
            <person name="Haft D.H."/>
            <person name="Methe B."/>
            <person name="Sutton G."/>
            <person name="Nelson K.E."/>
        </authorList>
    </citation>
    <scope>NUCLEOTIDE SEQUENCE [LARGE SCALE GENOMIC DNA]</scope>
    <source>
        <strain evidence="1 2">F0195</strain>
    </source>
</reference>
<proteinExistence type="predicted"/>